<evidence type="ECO:0000256" key="1">
    <source>
        <dbReference type="ARBA" id="ARBA00004141"/>
    </source>
</evidence>
<dbReference type="GO" id="GO:0008270">
    <property type="term" value="F:zinc ion binding"/>
    <property type="evidence" value="ECO:0007669"/>
    <property type="project" value="InterPro"/>
</dbReference>
<reference evidence="11" key="1">
    <citation type="submission" date="2021-03" db="EMBL/GenBank/DDBJ databases">
        <authorList>
            <person name="Tagirdzhanova G."/>
        </authorList>
    </citation>
    <scope>NUCLEOTIDE SEQUENCE</scope>
</reference>
<feature type="compositionally biased region" description="Polar residues" evidence="7">
    <location>
        <begin position="168"/>
        <end position="193"/>
    </location>
</feature>
<feature type="transmembrane region" description="Helical" evidence="8">
    <location>
        <begin position="1316"/>
        <end position="1337"/>
    </location>
</feature>
<evidence type="ECO:0000256" key="7">
    <source>
        <dbReference type="SAM" id="MobiDB-lite"/>
    </source>
</evidence>
<dbReference type="GO" id="GO:0000981">
    <property type="term" value="F:DNA-binding transcription factor activity, RNA polymerase II-specific"/>
    <property type="evidence" value="ECO:0007669"/>
    <property type="project" value="InterPro"/>
</dbReference>
<evidence type="ECO:0008006" key="13">
    <source>
        <dbReference type="Google" id="ProtNLM"/>
    </source>
</evidence>
<dbReference type="PANTHER" id="PTHR23501">
    <property type="entry name" value="MAJOR FACILITATOR SUPERFAMILY"/>
    <property type="match status" value="1"/>
</dbReference>
<feature type="compositionally biased region" description="Low complexity" evidence="7">
    <location>
        <begin position="807"/>
        <end position="819"/>
    </location>
</feature>
<dbReference type="PROSITE" id="PS50850">
    <property type="entry name" value="MFS"/>
    <property type="match status" value="1"/>
</dbReference>
<keyword evidence="5 8" id="KW-0472">Membrane</keyword>
<dbReference type="Gene3D" id="4.10.240.10">
    <property type="entry name" value="Zn(2)-C6 fungal-type DNA-binding domain"/>
    <property type="match status" value="1"/>
</dbReference>
<dbReference type="CDD" id="cd00067">
    <property type="entry name" value="GAL4"/>
    <property type="match status" value="1"/>
</dbReference>
<gene>
    <name evidence="11" type="ORF">HETSPECPRED_003240</name>
</gene>
<evidence type="ECO:0000313" key="11">
    <source>
        <dbReference type="EMBL" id="CAF9903933.1"/>
    </source>
</evidence>
<dbReference type="InterPro" id="IPR036864">
    <property type="entry name" value="Zn2-C6_fun-type_DNA-bd_sf"/>
</dbReference>
<dbReference type="Pfam" id="PF07690">
    <property type="entry name" value="MFS_1"/>
    <property type="match status" value="1"/>
</dbReference>
<feature type="transmembrane region" description="Helical" evidence="8">
    <location>
        <begin position="1290"/>
        <end position="1310"/>
    </location>
</feature>
<evidence type="ECO:0000259" key="9">
    <source>
        <dbReference type="PROSITE" id="PS50048"/>
    </source>
</evidence>
<dbReference type="SUPFAM" id="SSF57701">
    <property type="entry name" value="Zn2/Cys6 DNA-binding domain"/>
    <property type="match status" value="1"/>
</dbReference>
<dbReference type="InterPro" id="IPR036259">
    <property type="entry name" value="MFS_trans_sf"/>
</dbReference>
<dbReference type="InterPro" id="IPR007219">
    <property type="entry name" value="XnlR_reg_dom"/>
</dbReference>
<evidence type="ECO:0000256" key="5">
    <source>
        <dbReference type="ARBA" id="ARBA00023136"/>
    </source>
</evidence>
<feature type="compositionally biased region" description="Low complexity" evidence="7">
    <location>
        <begin position="853"/>
        <end position="867"/>
    </location>
</feature>
<evidence type="ECO:0000256" key="6">
    <source>
        <dbReference type="ARBA" id="ARBA00023242"/>
    </source>
</evidence>
<dbReference type="SUPFAM" id="SSF103473">
    <property type="entry name" value="MFS general substrate transporter"/>
    <property type="match status" value="1"/>
</dbReference>
<feature type="compositionally biased region" description="Polar residues" evidence="7">
    <location>
        <begin position="942"/>
        <end position="961"/>
    </location>
</feature>
<dbReference type="GO" id="GO:0022857">
    <property type="term" value="F:transmembrane transporter activity"/>
    <property type="evidence" value="ECO:0007669"/>
    <property type="project" value="InterPro"/>
</dbReference>
<dbReference type="Pfam" id="PF04082">
    <property type="entry name" value="Fungal_trans"/>
    <property type="match status" value="1"/>
</dbReference>
<feature type="transmembrane region" description="Helical" evidence="8">
    <location>
        <begin position="1394"/>
        <end position="1412"/>
    </location>
</feature>
<dbReference type="OrthoDB" id="3989227at2759"/>
<feature type="region of interest" description="Disordered" evidence="7">
    <location>
        <begin position="780"/>
        <end position="965"/>
    </location>
</feature>
<feature type="compositionally biased region" description="Polar residues" evidence="7">
    <location>
        <begin position="820"/>
        <end position="829"/>
    </location>
</feature>
<dbReference type="InterPro" id="IPR011701">
    <property type="entry name" value="MFS"/>
</dbReference>
<dbReference type="PROSITE" id="PS50048">
    <property type="entry name" value="ZN2_CY6_FUNGAL_2"/>
    <property type="match status" value="1"/>
</dbReference>
<feature type="compositionally biased region" description="Polar residues" evidence="7">
    <location>
        <begin position="50"/>
        <end position="66"/>
    </location>
</feature>
<dbReference type="CDD" id="cd12148">
    <property type="entry name" value="fungal_TF_MHR"/>
    <property type="match status" value="1"/>
</dbReference>
<evidence type="ECO:0000256" key="4">
    <source>
        <dbReference type="ARBA" id="ARBA00022989"/>
    </source>
</evidence>
<dbReference type="CDD" id="cd17502">
    <property type="entry name" value="MFS_Azr1_MDR_like"/>
    <property type="match status" value="1"/>
</dbReference>
<dbReference type="Pfam" id="PF00172">
    <property type="entry name" value="Zn_clus"/>
    <property type="match status" value="1"/>
</dbReference>
<feature type="transmembrane region" description="Helical" evidence="8">
    <location>
        <begin position="1130"/>
        <end position="1149"/>
    </location>
</feature>
<evidence type="ECO:0000256" key="8">
    <source>
        <dbReference type="SAM" id="Phobius"/>
    </source>
</evidence>
<accession>A0A8H3EEW9</accession>
<feature type="transmembrane region" description="Helical" evidence="8">
    <location>
        <begin position="1219"/>
        <end position="1239"/>
    </location>
</feature>
<feature type="transmembrane region" description="Helical" evidence="8">
    <location>
        <begin position="1161"/>
        <end position="1181"/>
    </location>
</feature>
<dbReference type="GO" id="GO:0006351">
    <property type="term" value="P:DNA-templated transcription"/>
    <property type="evidence" value="ECO:0007669"/>
    <property type="project" value="InterPro"/>
</dbReference>
<dbReference type="PRINTS" id="PR01036">
    <property type="entry name" value="TCRTETB"/>
</dbReference>
<dbReference type="SMART" id="SM00066">
    <property type="entry name" value="GAL4"/>
    <property type="match status" value="1"/>
</dbReference>
<comment type="caution">
    <text evidence="11">The sequence shown here is derived from an EMBL/GenBank/DDBJ whole genome shotgun (WGS) entry which is preliminary data.</text>
</comment>
<proteinExistence type="predicted"/>
<keyword evidence="3" id="KW-0479">Metal-binding</keyword>
<dbReference type="Gene3D" id="1.20.1720.10">
    <property type="entry name" value="Multidrug resistance protein D"/>
    <property type="match status" value="1"/>
</dbReference>
<organism evidence="11 12">
    <name type="scientific">Heterodermia speciosa</name>
    <dbReference type="NCBI Taxonomy" id="116794"/>
    <lineage>
        <taxon>Eukaryota</taxon>
        <taxon>Fungi</taxon>
        <taxon>Dikarya</taxon>
        <taxon>Ascomycota</taxon>
        <taxon>Pezizomycotina</taxon>
        <taxon>Lecanoromycetes</taxon>
        <taxon>OSLEUM clade</taxon>
        <taxon>Lecanoromycetidae</taxon>
        <taxon>Caliciales</taxon>
        <taxon>Physciaceae</taxon>
        <taxon>Heterodermia</taxon>
    </lineage>
</organism>
<dbReference type="EMBL" id="CAJPDS010000002">
    <property type="protein sequence ID" value="CAF9903933.1"/>
    <property type="molecule type" value="Genomic_DNA"/>
</dbReference>
<keyword evidence="2 8" id="KW-0812">Transmembrane</keyword>
<feature type="compositionally biased region" description="Polar residues" evidence="7">
    <location>
        <begin position="227"/>
        <end position="236"/>
    </location>
</feature>
<protein>
    <recommendedName>
        <fullName evidence="13">Zn(2)-C6 fungal-type domain-containing protein</fullName>
    </recommendedName>
</protein>
<dbReference type="InterPro" id="IPR001138">
    <property type="entry name" value="Zn2Cys6_DnaBD"/>
</dbReference>
<feature type="domain" description="Major facilitator superfamily (MFS) profile" evidence="10">
    <location>
        <begin position="1066"/>
        <end position="1429"/>
    </location>
</feature>
<evidence type="ECO:0000313" key="12">
    <source>
        <dbReference type="Proteomes" id="UP000664521"/>
    </source>
</evidence>
<feature type="compositionally biased region" description="Polar residues" evidence="7">
    <location>
        <begin position="790"/>
        <end position="806"/>
    </location>
</feature>
<evidence type="ECO:0000256" key="2">
    <source>
        <dbReference type="ARBA" id="ARBA00022692"/>
    </source>
</evidence>
<comment type="subcellular location">
    <subcellularLocation>
        <location evidence="1">Membrane</location>
        <topology evidence="1">Multi-pass membrane protein</topology>
    </subcellularLocation>
</comment>
<dbReference type="PANTHER" id="PTHR23501:SF49">
    <property type="entry name" value="MAJOR FACILITATOR SUPERFAMILY (MFS) PROFILE DOMAIN-CONTAINING PROTEIN"/>
    <property type="match status" value="1"/>
</dbReference>
<evidence type="ECO:0000256" key="3">
    <source>
        <dbReference type="ARBA" id="ARBA00022723"/>
    </source>
</evidence>
<dbReference type="GO" id="GO:0005886">
    <property type="term" value="C:plasma membrane"/>
    <property type="evidence" value="ECO:0007669"/>
    <property type="project" value="TreeGrafter"/>
</dbReference>
<dbReference type="InterPro" id="IPR020846">
    <property type="entry name" value="MFS_dom"/>
</dbReference>
<feature type="transmembrane region" description="Helical" evidence="8">
    <location>
        <begin position="1259"/>
        <end position="1278"/>
    </location>
</feature>
<name>A0A8H3EEW9_9LECA</name>
<sequence>MCASRTTARPRPSLNCKTCRRRKVRCTKERPACHSCVRTKDICEYDNDQEQSSKTSDRISGSQGTKSGEDDWVNWTVQEFADRPGQSSDTAILLNQSAGPDHCSDRQVVPLSPAYSAHSDGLYATLDPSVEIGASAGNLWQNHLTEMDHTFSAQIAWINSSLALGNSRTPEVAQSQTRQSDSKSISSPFQQSDQPRKRSRNSTESAPEELLGINLSAMRSGQDDGARSSSKASTRAYQDVPAPDQQEMGVPGYLSTRNGAFVRHVNPMFWAYVKGNEDLCESFIRNAQVTPSGTVQPHINSVGLAALLSVLPSKAVCNALLHCFLIGVRPLCPLVHVPTLRLDYDEFWRWYECPRSVLPNDKLVNDPTFLCLLFNILYCGAITSSSLHWTAGPLQELEQELLTKQLESASAASLKYVQHMQHPTYNTLVASLLVHSCSRHGGRLDDDPGFVTTVMRIAQGMGFHLEASPNEHNAVTNEMQRRVWWHILWLDLQDSAFNGSPLYYQDDVCRRMVAESQDKDLNSDFTLTGILTPSDRALSAAMLFAVGRFETARYERLVTKYMLGSRPHKDKNHQIGNAFTDLEISLDTLIARIPAQGVPEKGLLPSKLANASPSTHKILYSDQLGEPTVLGAWIRIVLLMLKTEAAVLFEKVDLEAGDHSGIDMENRWSRIIELCVSYLRNFLQLIHTPAFQPYVWFCRINSAPLQSTFLILTYLHSHRETASEAQALYMVHEVIDFFVEESESNASTDTRGSTSANNELGSKQVDSPWKTLKTLLRKVDSLSKNHRPQKSQTNAGYRTNNPSATVSRQPSSPQTSSSPNASLANQSPRLLNKAFPTASSLNRTNHEVGPIGDTSDLDTWSSSLLQTPESLKPRAQMHRVDRDRISSSRAFEGSGREPGGLRPVSGQPGTISPFQVLDQDRKEYRGTGRPLGTGGDGETRPHCQSRNQWDSIDNDSRSTAPNYPGQIAGDTSINGNLGAMKGHLNEDLEMLVSEELWMDAPRSPTFPSPAKSPPELPRSIVTTPASDRFPASIPPDAVDQSIENLAPPTPNEDATVYPDPLPLAILILGISRSAFLVALHRTVVAIAIPQITDDFHAPNDVGWYGSAYLLTSCAFQPIYGRIFAHFDVRFSFLGSLGLFELGSLICGVAPSSVTFIVGRAIAGLGCAGVFAVVLVIITLSAPLEKRPIYMALVGSIFGVGSISGPIIGGAFTTKATWRWCFYLNLPVGAFTLVSLLFFFHPQREAATKPFLRRVLELDLVGNFLRITSVVMLLLALQWGGIQYALSSGRIIGLLVGAGVEFIIFLGWQALVSPVRVSIATAIILFAQSLAGAIFVAVGNRVLRNKLESGLETANLPGVYIAKVLAAGATESRLVVPPTALAAALDIYNHGLDTVFIIAIPMAALGSICALGMEWKSLKKAKETQGGACM</sequence>
<feature type="region of interest" description="Disordered" evidence="7">
    <location>
        <begin position="47"/>
        <end position="70"/>
    </location>
</feature>
<evidence type="ECO:0000259" key="10">
    <source>
        <dbReference type="PROSITE" id="PS50850"/>
    </source>
</evidence>
<feature type="region of interest" description="Disordered" evidence="7">
    <location>
        <begin position="168"/>
        <end position="250"/>
    </location>
</feature>
<keyword evidence="6" id="KW-0539">Nucleus</keyword>
<dbReference type="GO" id="GO:0003677">
    <property type="term" value="F:DNA binding"/>
    <property type="evidence" value="ECO:0007669"/>
    <property type="project" value="InterPro"/>
</dbReference>
<feature type="domain" description="Zn(2)-C6 fungal-type" evidence="9">
    <location>
        <begin position="15"/>
        <end position="45"/>
    </location>
</feature>
<dbReference type="Proteomes" id="UP000664521">
    <property type="component" value="Unassembled WGS sequence"/>
</dbReference>
<feature type="transmembrane region" description="Helical" evidence="8">
    <location>
        <begin position="1187"/>
        <end position="1207"/>
    </location>
</feature>
<keyword evidence="4 8" id="KW-1133">Transmembrane helix</keyword>
<keyword evidence="12" id="KW-1185">Reference proteome</keyword>